<evidence type="ECO:0000313" key="2">
    <source>
        <dbReference type="EMBL" id="DBA32372.1"/>
    </source>
</evidence>
<accession>A0AAV3B556</accession>
<keyword evidence="1" id="KW-0472">Membrane</keyword>
<keyword evidence="1" id="KW-1133">Transmembrane helix</keyword>
<dbReference type="AlphaFoldDB" id="A0AAV3B556"/>
<name>A0AAV3B556_PYXAD</name>
<keyword evidence="1" id="KW-0812">Transmembrane</keyword>
<reference evidence="2" key="1">
    <citation type="thesis" date="2020" institute="ProQuest LLC" country="789 East Eisenhower Parkway, Ann Arbor, MI, USA">
        <title>Comparative Genomics and Chromosome Evolution.</title>
        <authorList>
            <person name="Mudd A.B."/>
        </authorList>
    </citation>
    <scope>NUCLEOTIDE SEQUENCE</scope>
    <source>
        <strain evidence="2">1538</strain>
        <tissue evidence="2">Blood</tissue>
    </source>
</reference>
<feature type="transmembrane region" description="Helical" evidence="1">
    <location>
        <begin position="26"/>
        <end position="48"/>
    </location>
</feature>
<evidence type="ECO:0000256" key="1">
    <source>
        <dbReference type="SAM" id="Phobius"/>
    </source>
</evidence>
<protein>
    <submittedName>
        <fullName evidence="2">Uncharacterized protein</fullName>
    </submittedName>
</protein>
<organism evidence="2 3">
    <name type="scientific">Pyxicephalus adspersus</name>
    <name type="common">African bullfrog</name>
    <dbReference type="NCBI Taxonomy" id="30357"/>
    <lineage>
        <taxon>Eukaryota</taxon>
        <taxon>Metazoa</taxon>
        <taxon>Chordata</taxon>
        <taxon>Craniata</taxon>
        <taxon>Vertebrata</taxon>
        <taxon>Euteleostomi</taxon>
        <taxon>Amphibia</taxon>
        <taxon>Batrachia</taxon>
        <taxon>Anura</taxon>
        <taxon>Neobatrachia</taxon>
        <taxon>Ranoidea</taxon>
        <taxon>Pyxicephalidae</taxon>
        <taxon>Pyxicephalinae</taxon>
        <taxon>Pyxicephalus</taxon>
    </lineage>
</organism>
<gene>
    <name evidence="2" type="ORF">GDO54_000171</name>
</gene>
<evidence type="ECO:0000313" key="3">
    <source>
        <dbReference type="Proteomes" id="UP001181693"/>
    </source>
</evidence>
<keyword evidence="3" id="KW-1185">Reference proteome</keyword>
<dbReference type="EMBL" id="DYDO01000001">
    <property type="protein sequence ID" value="DBA32372.1"/>
    <property type="molecule type" value="Genomic_DNA"/>
</dbReference>
<dbReference type="Proteomes" id="UP001181693">
    <property type="component" value="Unassembled WGS sequence"/>
</dbReference>
<sequence length="97" mass="11142">MGVPNSRFLSQARNWSTGLILVQRNLWVGASVFSYLFNILIFSAVNCIDQVVKAEGLLVSKHYSHTEYLLTTLPWDFCYFPGTRCCMKQFPDQVNMN</sequence>
<proteinExistence type="predicted"/>
<comment type="caution">
    <text evidence="2">The sequence shown here is derived from an EMBL/GenBank/DDBJ whole genome shotgun (WGS) entry which is preliminary data.</text>
</comment>